<dbReference type="EMBL" id="MPJW01000024">
    <property type="protein sequence ID" value="OLU43107.1"/>
    <property type="molecule type" value="Genomic_DNA"/>
</dbReference>
<keyword evidence="1" id="KW-0472">Membrane</keyword>
<name>A0A1U7NJ68_9FIRM</name>
<dbReference type="Proteomes" id="UP000186341">
    <property type="component" value="Unassembled WGS sequence"/>
</dbReference>
<feature type="transmembrane region" description="Helical" evidence="1">
    <location>
        <begin position="68"/>
        <end position="89"/>
    </location>
</feature>
<evidence type="ECO:0000313" key="3">
    <source>
        <dbReference type="Proteomes" id="UP000186341"/>
    </source>
</evidence>
<keyword evidence="3" id="KW-1185">Reference proteome</keyword>
<accession>A0A1U7NJ68</accession>
<gene>
    <name evidence="2" type="ORF">BO222_00570</name>
</gene>
<dbReference type="AlphaFoldDB" id="A0A1U7NJ68"/>
<organism evidence="2 3">
    <name type="scientific">Ileibacterium valens</name>
    <dbReference type="NCBI Taxonomy" id="1862668"/>
    <lineage>
        <taxon>Bacteria</taxon>
        <taxon>Bacillati</taxon>
        <taxon>Bacillota</taxon>
        <taxon>Erysipelotrichia</taxon>
        <taxon>Erysipelotrichales</taxon>
        <taxon>Erysipelotrichaceae</taxon>
        <taxon>Ileibacterium</taxon>
    </lineage>
</organism>
<feature type="transmembrane region" description="Helical" evidence="1">
    <location>
        <begin position="43"/>
        <end position="61"/>
    </location>
</feature>
<sequence length="107" mass="12358">MTIESNLQNLMILWRVNMERLRIEQLKSEFVLQTRLYNRLKKWLSNTMILSSLSLSLMLFMKNQTVSCCIASFMMVISISAMLIIGLAVKRGKTNLDKLTTLIDEAL</sequence>
<comment type="caution">
    <text evidence="2">The sequence shown here is derived from an EMBL/GenBank/DDBJ whole genome shotgun (WGS) entry which is preliminary data.</text>
</comment>
<keyword evidence="1" id="KW-0812">Transmembrane</keyword>
<reference evidence="2 3" key="1">
    <citation type="submission" date="2016-11" db="EMBL/GenBank/DDBJ databases">
        <title>Description of two novel members of the family Erysipelotrichaceae: Ileibacterium lipovorans gen. nov., sp. nov. and Dubosiella newyorkensis, gen. nov., sp. nov.</title>
        <authorList>
            <person name="Cox L.M."/>
            <person name="Sohn J."/>
            <person name="Tyrrell K.L."/>
            <person name="Citron D.M."/>
            <person name="Lawson P.A."/>
            <person name="Patel N.B."/>
            <person name="Iizumi T."/>
            <person name="Perez-Perez G.I."/>
            <person name="Goldstein E.J."/>
            <person name="Blaser M.J."/>
        </authorList>
    </citation>
    <scope>NUCLEOTIDE SEQUENCE [LARGE SCALE GENOMIC DNA]</scope>
    <source>
        <strain evidence="2 3">NYU-BL-A3</strain>
    </source>
</reference>
<evidence type="ECO:0000313" key="2">
    <source>
        <dbReference type="EMBL" id="OLU43107.1"/>
    </source>
</evidence>
<protein>
    <recommendedName>
        <fullName evidence="4">SMODS and SLOG-associating 2TM effector domain-containing protein</fullName>
    </recommendedName>
</protein>
<evidence type="ECO:0008006" key="4">
    <source>
        <dbReference type="Google" id="ProtNLM"/>
    </source>
</evidence>
<proteinExistence type="predicted"/>
<evidence type="ECO:0000256" key="1">
    <source>
        <dbReference type="SAM" id="Phobius"/>
    </source>
</evidence>
<keyword evidence="1" id="KW-1133">Transmembrane helix</keyword>